<organism evidence="7">
    <name type="scientific">viral metagenome</name>
    <dbReference type="NCBI Taxonomy" id="1070528"/>
    <lineage>
        <taxon>unclassified sequences</taxon>
        <taxon>metagenomes</taxon>
        <taxon>organismal metagenomes</taxon>
    </lineage>
</organism>
<dbReference type="SUPFAM" id="SSF51197">
    <property type="entry name" value="Clavaminate synthase-like"/>
    <property type="match status" value="1"/>
</dbReference>
<dbReference type="SMART" id="SM00702">
    <property type="entry name" value="P4Hc"/>
    <property type="match status" value="1"/>
</dbReference>
<dbReference type="Gene3D" id="2.60.120.620">
    <property type="entry name" value="q2cbj1_9rhob like domain"/>
    <property type="match status" value="1"/>
</dbReference>
<dbReference type="AlphaFoldDB" id="A0A6C0LHE7"/>
<name>A0A6C0LHE7_9ZZZZ</name>
<keyword evidence="2" id="KW-0479">Metal-binding</keyword>
<protein>
    <recommendedName>
        <fullName evidence="6">Fe2OG dioxygenase domain-containing protein</fullName>
    </recommendedName>
</protein>
<keyword evidence="4" id="KW-0560">Oxidoreductase</keyword>
<dbReference type="InterPro" id="IPR005123">
    <property type="entry name" value="Oxoglu/Fe-dep_dioxygenase_dom"/>
</dbReference>
<dbReference type="PROSITE" id="PS51471">
    <property type="entry name" value="FE2OG_OXY"/>
    <property type="match status" value="1"/>
</dbReference>
<reference evidence="7" key="1">
    <citation type="journal article" date="2020" name="Nature">
        <title>Giant virus diversity and host interactions through global metagenomics.</title>
        <authorList>
            <person name="Schulz F."/>
            <person name="Roux S."/>
            <person name="Paez-Espino D."/>
            <person name="Jungbluth S."/>
            <person name="Walsh D.A."/>
            <person name="Denef V.J."/>
            <person name="McMahon K.D."/>
            <person name="Konstantinidis K.T."/>
            <person name="Eloe-Fadrosh E.A."/>
            <person name="Kyrpides N.C."/>
            <person name="Woyke T."/>
        </authorList>
    </citation>
    <scope>NUCLEOTIDE SEQUENCE</scope>
    <source>
        <strain evidence="7">GVMAG-M-3300027810-10</strain>
    </source>
</reference>
<dbReference type="InterPro" id="IPR006620">
    <property type="entry name" value="Pro_4_hyd_alph"/>
</dbReference>
<dbReference type="GO" id="GO:0005506">
    <property type="term" value="F:iron ion binding"/>
    <property type="evidence" value="ECO:0007669"/>
    <property type="project" value="InterPro"/>
</dbReference>
<accession>A0A6C0LHE7</accession>
<evidence type="ECO:0000313" key="7">
    <source>
        <dbReference type="EMBL" id="QHU29830.1"/>
    </source>
</evidence>
<keyword evidence="5" id="KW-0408">Iron</keyword>
<evidence type="ECO:0000256" key="3">
    <source>
        <dbReference type="ARBA" id="ARBA00022964"/>
    </source>
</evidence>
<sequence length="207" mass="24216">MVVVILNKKTIEKFHENKKVCDMLYLKNKNKKYTVIKNMISESLCKSIIQESEDYAKIHGWTTTRHDNYPTTDNKITNHWNTYNYISNYVHRHVFTEIERLYNVNSYELGINELFVAKYQNKKSKQYKLDEHVDGSEFSFVIALNDSFEGGGTYFPELDKVIKLKTGDCLVFSGQNKHAGVKTVSGTRYILTGFIHFKSDDYCDEYN</sequence>
<dbReference type="EMBL" id="MN740497">
    <property type="protein sequence ID" value="QHU29830.1"/>
    <property type="molecule type" value="Genomic_DNA"/>
</dbReference>
<proteinExistence type="predicted"/>
<feature type="domain" description="Fe2OG dioxygenase" evidence="6">
    <location>
        <begin position="110"/>
        <end position="197"/>
    </location>
</feature>
<evidence type="ECO:0000259" key="6">
    <source>
        <dbReference type="PROSITE" id="PS51471"/>
    </source>
</evidence>
<evidence type="ECO:0000256" key="2">
    <source>
        <dbReference type="ARBA" id="ARBA00022723"/>
    </source>
</evidence>
<evidence type="ECO:0000256" key="1">
    <source>
        <dbReference type="ARBA" id="ARBA00001961"/>
    </source>
</evidence>
<keyword evidence="3" id="KW-0223">Dioxygenase</keyword>
<comment type="cofactor">
    <cofactor evidence="1">
        <name>L-ascorbate</name>
        <dbReference type="ChEBI" id="CHEBI:38290"/>
    </cofactor>
</comment>
<evidence type="ECO:0000256" key="5">
    <source>
        <dbReference type="ARBA" id="ARBA00023004"/>
    </source>
</evidence>
<dbReference type="GO" id="GO:0031418">
    <property type="term" value="F:L-ascorbic acid binding"/>
    <property type="evidence" value="ECO:0007669"/>
    <property type="project" value="InterPro"/>
</dbReference>
<dbReference type="GO" id="GO:0016705">
    <property type="term" value="F:oxidoreductase activity, acting on paired donors, with incorporation or reduction of molecular oxygen"/>
    <property type="evidence" value="ECO:0007669"/>
    <property type="project" value="InterPro"/>
</dbReference>
<dbReference type="GO" id="GO:0051213">
    <property type="term" value="F:dioxygenase activity"/>
    <property type="evidence" value="ECO:0007669"/>
    <property type="project" value="UniProtKB-KW"/>
</dbReference>
<evidence type="ECO:0000256" key="4">
    <source>
        <dbReference type="ARBA" id="ARBA00023002"/>
    </source>
</evidence>